<evidence type="ECO:0000313" key="3">
    <source>
        <dbReference type="EMBL" id="OYR59317.1"/>
    </source>
</evidence>
<dbReference type="EMBL" id="NHPJ01000005">
    <property type="protein sequence ID" value="OYR59317.1"/>
    <property type="molecule type" value="Genomic_DNA"/>
</dbReference>
<proteinExistence type="predicted"/>
<sequence>MDSPLETALADAFPDRPVGGLADVGPSWNGGNETVGVDFADGGRAYLKVALDGDGSRIARERAVLEYVSARREIPVPAVVAADPDANPPYLATAPAPGRDLHAVLEGTDDDRREALLRRVGGALATLHAVRFERHGEIVGRGGIEGIGEARREVAGGRDGDSPASDRADDPDAPGLAVAAASWTDTLRSTIERTREIGTTDRLARHFDAVIDCVESNRERLDRAPAALLHGDVAPPNAFLAAEGNGEADGDGSGREEERDAPRVGLLDWELAHVGDPARDLVRARDQLCNGFDYEGPERFGEAVYEGYRERAGDLPEGFAERRAIYRVVRVLGRSGFLDQWVSYLDEPMDGLVDRIDAELDARLAAV</sequence>
<dbReference type="Proteomes" id="UP000216308">
    <property type="component" value="Unassembled WGS sequence"/>
</dbReference>
<reference evidence="3 4" key="1">
    <citation type="journal article" date="2014" name="Front. Microbiol.">
        <title>Population and genomic analysis of the genus Halorubrum.</title>
        <authorList>
            <person name="Fullmer M.S."/>
            <person name="Soucy S.M."/>
            <person name="Swithers K.S."/>
            <person name="Makkay A.M."/>
            <person name="Wheeler R."/>
            <person name="Ventosa A."/>
            <person name="Gogarten J.P."/>
            <person name="Papke R.T."/>
        </authorList>
    </citation>
    <scope>NUCLEOTIDE SEQUENCE [LARGE SCALE GENOMIC DNA]</scope>
    <source>
        <strain evidence="3 4">Cb34</strain>
    </source>
</reference>
<evidence type="ECO:0000259" key="2">
    <source>
        <dbReference type="Pfam" id="PF01636"/>
    </source>
</evidence>
<dbReference type="RefSeq" id="WP_094529144.1">
    <property type="nucleotide sequence ID" value="NZ_NHPJ01000005.1"/>
</dbReference>
<dbReference type="SUPFAM" id="SSF56112">
    <property type="entry name" value="Protein kinase-like (PK-like)"/>
    <property type="match status" value="1"/>
</dbReference>
<evidence type="ECO:0000313" key="4">
    <source>
        <dbReference type="Proteomes" id="UP000216308"/>
    </source>
</evidence>
<dbReference type="InterPro" id="IPR002575">
    <property type="entry name" value="Aminoglycoside_PTrfase"/>
</dbReference>
<feature type="region of interest" description="Disordered" evidence="1">
    <location>
        <begin position="241"/>
        <end position="260"/>
    </location>
</feature>
<feature type="domain" description="Aminoglycoside phosphotransferase" evidence="2">
    <location>
        <begin position="32"/>
        <end position="244"/>
    </location>
</feature>
<gene>
    <name evidence="3" type="ORF">DJ70_00645</name>
</gene>
<comment type="caution">
    <text evidence="3">The sequence shown here is derived from an EMBL/GenBank/DDBJ whole genome shotgun (WGS) entry which is preliminary data.</text>
</comment>
<dbReference type="Pfam" id="PF01636">
    <property type="entry name" value="APH"/>
    <property type="match status" value="1"/>
</dbReference>
<dbReference type="Gene3D" id="3.90.1200.10">
    <property type="match status" value="1"/>
</dbReference>
<dbReference type="AlphaFoldDB" id="A0A256IT72"/>
<keyword evidence="3" id="KW-0808">Transferase</keyword>
<name>A0A256IT72_9EURY</name>
<dbReference type="GO" id="GO:0016740">
    <property type="term" value="F:transferase activity"/>
    <property type="evidence" value="ECO:0007669"/>
    <property type="project" value="UniProtKB-KW"/>
</dbReference>
<feature type="compositionally biased region" description="Basic and acidic residues" evidence="1">
    <location>
        <begin position="154"/>
        <end position="170"/>
    </location>
</feature>
<keyword evidence="4" id="KW-1185">Reference proteome</keyword>
<protein>
    <submittedName>
        <fullName evidence="3">Aminoglycoside phosphotransferase</fullName>
    </submittedName>
</protein>
<organism evidence="3 4">
    <name type="scientific">Halorubrum halodurans</name>
    <dbReference type="NCBI Taxonomy" id="1383851"/>
    <lineage>
        <taxon>Archaea</taxon>
        <taxon>Methanobacteriati</taxon>
        <taxon>Methanobacteriota</taxon>
        <taxon>Stenosarchaea group</taxon>
        <taxon>Halobacteria</taxon>
        <taxon>Halobacteriales</taxon>
        <taxon>Haloferacaceae</taxon>
        <taxon>Halorubrum</taxon>
    </lineage>
</organism>
<accession>A0A256IT72</accession>
<dbReference type="PANTHER" id="PTHR21310:SF15">
    <property type="entry name" value="AMINOGLYCOSIDE PHOSPHOTRANSFERASE DOMAIN-CONTAINING PROTEIN"/>
    <property type="match status" value="1"/>
</dbReference>
<dbReference type="InterPro" id="IPR051678">
    <property type="entry name" value="AGP_Transferase"/>
</dbReference>
<feature type="region of interest" description="Disordered" evidence="1">
    <location>
        <begin position="154"/>
        <end position="174"/>
    </location>
</feature>
<evidence type="ECO:0000256" key="1">
    <source>
        <dbReference type="SAM" id="MobiDB-lite"/>
    </source>
</evidence>
<dbReference type="InterPro" id="IPR011009">
    <property type="entry name" value="Kinase-like_dom_sf"/>
</dbReference>
<dbReference type="PANTHER" id="PTHR21310">
    <property type="entry name" value="AMINOGLYCOSIDE PHOSPHOTRANSFERASE-RELATED-RELATED"/>
    <property type="match status" value="1"/>
</dbReference>
<dbReference type="OrthoDB" id="350437at2157"/>